<name>A0AAV4TPM9_9ARAC</name>
<dbReference type="InterPro" id="IPR004457">
    <property type="entry name" value="Znf_ZPR1"/>
</dbReference>
<dbReference type="PANTHER" id="PTHR10876">
    <property type="entry name" value="ZINC FINGER PROTEIN ZPR1"/>
    <property type="match status" value="1"/>
</dbReference>
<protein>
    <submittedName>
        <fullName evidence="6">Zinc finger protein ZPR1</fullName>
    </submittedName>
</protein>
<organism evidence="6 7">
    <name type="scientific">Caerostris darwini</name>
    <dbReference type="NCBI Taxonomy" id="1538125"/>
    <lineage>
        <taxon>Eukaryota</taxon>
        <taxon>Metazoa</taxon>
        <taxon>Ecdysozoa</taxon>
        <taxon>Arthropoda</taxon>
        <taxon>Chelicerata</taxon>
        <taxon>Arachnida</taxon>
        <taxon>Araneae</taxon>
        <taxon>Araneomorphae</taxon>
        <taxon>Entelegynae</taxon>
        <taxon>Araneoidea</taxon>
        <taxon>Araneidae</taxon>
        <taxon>Caerostris</taxon>
    </lineage>
</organism>
<dbReference type="Proteomes" id="UP001054837">
    <property type="component" value="Unassembled WGS sequence"/>
</dbReference>
<dbReference type="FunFam" id="2.20.25.420:FF:000001">
    <property type="entry name" value="Zinc finger protein ZPR1"/>
    <property type="match status" value="1"/>
</dbReference>
<dbReference type="AlphaFoldDB" id="A0AAV4TPM9"/>
<evidence type="ECO:0000256" key="4">
    <source>
        <dbReference type="ARBA" id="ARBA00022833"/>
    </source>
</evidence>
<proteinExistence type="inferred from homology"/>
<dbReference type="InterPro" id="IPR042451">
    <property type="entry name" value="ZPR1_A/B_dom"/>
</dbReference>
<accession>A0AAV4TPM9</accession>
<gene>
    <name evidence="6" type="primary">Zpr1</name>
    <name evidence="6" type="ORF">CDAR_124011</name>
</gene>
<evidence type="ECO:0000313" key="7">
    <source>
        <dbReference type="Proteomes" id="UP001054837"/>
    </source>
</evidence>
<dbReference type="FunFam" id="2.60.120.1040:FF:000006">
    <property type="entry name" value="Zinc finger protein zpr1"/>
    <property type="match status" value="1"/>
</dbReference>
<evidence type="ECO:0000256" key="1">
    <source>
        <dbReference type="ARBA" id="ARBA00008354"/>
    </source>
</evidence>
<reference evidence="6 7" key="1">
    <citation type="submission" date="2021-06" db="EMBL/GenBank/DDBJ databases">
        <title>Caerostris darwini draft genome.</title>
        <authorList>
            <person name="Kono N."/>
            <person name="Arakawa K."/>
        </authorList>
    </citation>
    <scope>NUCLEOTIDE SEQUENCE [LARGE SCALE GENOMIC DNA]</scope>
</reference>
<evidence type="ECO:0000256" key="3">
    <source>
        <dbReference type="ARBA" id="ARBA00022771"/>
    </source>
</evidence>
<dbReference type="Pfam" id="PF22794">
    <property type="entry name" value="jr-ZPR1"/>
    <property type="match status" value="2"/>
</dbReference>
<evidence type="ECO:0000259" key="5">
    <source>
        <dbReference type="SMART" id="SM00709"/>
    </source>
</evidence>
<keyword evidence="3" id="KW-0863">Zinc-finger</keyword>
<comment type="similarity">
    <text evidence="1">Belongs to the ZPR1 family.</text>
</comment>
<keyword evidence="4" id="KW-0862">Zinc</keyword>
<dbReference type="GO" id="GO:0005634">
    <property type="term" value="C:nucleus"/>
    <property type="evidence" value="ECO:0007669"/>
    <property type="project" value="TreeGrafter"/>
</dbReference>
<dbReference type="SMART" id="SM00709">
    <property type="entry name" value="Zpr1"/>
    <property type="match status" value="2"/>
</dbReference>
<dbReference type="Gene3D" id="2.20.25.420">
    <property type="entry name" value="ZPR1, zinc finger domain"/>
    <property type="match status" value="2"/>
</dbReference>
<keyword evidence="2" id="KW-0479">Metal-binding</keyword>
<keyword evidence="7" id="KW-1185">Reference proteome</keyword>
<comment type="caution">
    <text evidence="6">The sequence shown here is derived from an EMBL/GenBank/DDBJ whole genome shotgun (WGS) entry which is preliminary data.</text>
</comment>
<dbReference type="PANTHER" id="PTHR10876:SF0">
    <property type="entry name" value="ZINC FINGER PROTEIN ZPR1"/>
    <property type="match status" value="1"/>
</dbReference>
<dbReference type="GO" id="GO:0008270">
    <property type="term" value="F:zinc ion binding"/>
    <property type="evidence" value="ECO:0007669"/>
    <property type="project" value="UniProtKB-KW"/>
</dbReference>
<dbReference type="EMBL" id="BPLQ01009992">
    <property type="protein sequence ID" value="GIY47699.1"/>
    <property type="molecule type" value="Genomic_DNA"/>
</dbReference>
<sequence>MTSANEKPMFRDLNADNDPEVTEIESLCLRCQKNGITKLLLTKIPFYKEVVLMSFSCDHCNWENNELQPASKIQEKGVIYKLKVENSKDLARVVVKTEWASITIPELEFEIPAHSQEGTVTNVEGIIARACSNLHSTLAYLKKEDPDSAGKIEEFIEKMTKLKSGESPFTFIIRDCSGNSFLENFNAPLPDPQLEVSYFDQSLEEIRMLGLQVPDDSENATSSVQQEEENDDLRDEIPYFKDVVIMSTYCEACGHKTNEVKSGAGIEPYGIRFTLQVKEHKDLTRDLLKSDTCKISVKEIELEVGSCAFRSRYSTVEGILTTIKEQLIESNPFITGDSADLIRKGKMEVFLQKIDEIIDGKRTVTFIMDDPCGNSYLQSFEPPDENLVVEKYQRSMEQDDELGLLDMKVENYEES</sequence>
<dbReference type="InterPro" id="IPR040141">
    <property type="entry name" value="ZPR1"/>
</dbReference>
<dbReference type="Pfam" id="PF03367">
    <property type="entry name" value="Zn_ribbon_ZPR1"/>
    <property type="match status" value="2"/>
</dbReference>
<feature type="domain" description="Zinc finger ZPR1-type" evidence="5">
    <location>
        <begin position="222"/>
        <end position="379"/>
    </location>
</feature>
<feature type="domain" description="Zinc finger ZPR1-type" evidence="5">
    <location>
        <begin position="26"/>
        <end position="184"/>
    </location>
</feature>
<dbReference type="InterPro" id="IPR056180">
    <property type="entry name" value="ZPR1_jr_dom"/>
</dbReference>
<dbReference type="NCBIfam" id="TIGR00310">
    <property type="entry name" value="ZPR1_znf"/>
    <property type="match status" value="2"/>
</dbReference>
<dbReference type="InterPro" id="IPR042452">
    <property type="entry name" value="ZPR1_Znf1/2"/>
</dbReference>
<dbReference type="Gene3D" id="2.60.120.1040">
    <property type="entry name" value="ZPR1, A/B domain"/>
    <property type="match status" value="2"/>
</dbReference>
<evidence type="ECO:0000256" key="2">
    <source>
        <dbReference type="ARBA" id="ARBA00022723"/>
    </source>
</evidence>
<evidence type="ECO:0000313" key="6">
    <source>
        <dbReference type="EMBL" id="GIY47699.1"/>
    </source>
</evidence>